<feature type="transmembrane region" description="Helical" evidence="1">
    <location>
        <begin position="229"/>
        <end position="248"/>
    </location>
</feature>
<evidence type="ECO:0000313" key="4">
    <source>
        <dbReference type="Proteomes" id="UP000234881"/>
    </source>
</evidence>
<feature type="transmembrane region" description="Helical" evidence="1">
    <location>
        <begin position="284"/>
        <end position="310"/>
    </location>
</feature>
<organism evidence="3 4">
    <name type="scientific">Cohaesibacter celericrescens</name>
    <dbReference type="NCBI Taxonomy" id="2067669"/>
    <lineage>
        <taxon>Bacteria</taxon>
        <taxon>Pseudomonadati</taxon>
        <taxon>Pseudomonadota</taxon>
        <taxon>Alphaproteobacteria</taxon>
        <taxon>Hyphomicrobiales</taxon>
        <taxon>Cohaesibacteraceae</taxon>
    </lineage>
</organism>
<dbReference type="InterPro" id="IPR050879">
    <property type="entry name" value="Acyltransferase_3"/>
</dbReference>
<gene>
    <name evidence="3" type="ORF">C0081_17025</name>
</gene>
<dbReference type="OrthoDB" id="9796461at2"/>
<dbReference type="AlphaFoldDB" id="A0A2N5XMZ1"/>
<feature type="transmembrane region" description="Helical" evidence="1">
    <location>
        <begin position="47"/>
        <end position="66"/>
    </location>
</feature>
<keyword evidence="1" id="KW-0472">Membrane</keyword>
<dbReference type="GO" id="GO:0016020">
    <property type="term" value="C:membrane"/>
    <property type="evidence" value="ECO:0007669"/>
    <property type="project" value="TreeGrafter"/>
</dbReference>
<feature type="transmembrane region" description="Helical" evidence="1">
    <location>
        <begin position="322"/>
        <end position="344"/>
    </location>
</feature>
<proteinExistence type="predicted"/>
<dbReference type="EMBL" id="PKUQ01000042">
    <property type="protein sequence ID" value="PLW75810.1"/>
    <property type="molecule type" value="Genomic_DNA"/>
</dbReference>
<protein>
    <submittedName>
        <fullName evidence="3">Acyltransferase</fullName>
    </submittedName>
</protein>
<feature type="transmembrane region" description="Helical" evidence="1">
    <location>
        <begin position="254"/>
        <end position="272"/>
    </location>
</feature>
<accession>A0A2N5XMZ1</accession>
<feature type="transmembrane region" description="Helical" evidence="1">
    <location>
        <begin position="142"/>
        <end position="162"/>
    </location>
</feature>
<dbReference type="PANTHER" id="PTHR23028:SF53">
    <property type="entry name" value="ACYL_TRANSF_3 DOMAIN-CONTAINING PROTEIN"/>
    <property type="match status" value="1"/>
</dbReference>
<dbReference type="PANTHER" id="PTHR23028">
    <property type="entry name" value="ACETYLTRANSFERASE"/>
    <property type="match status" value="1"/>
</dbReference>
<dbReference type="InterPro" id="IPR002656">
    <property type="entry name" value="Acyl_transf_3_dom"/>
</dbReference>
<dbReference type="Proteomes" id="UP000234881">
    <property type="component" value="Unassembled WGS sequence"/>
</dbReference>
<keyword evidence="1" id="KW-0812">Transmembrane</keyword>
<comment type="caution">
    <text evidence="3">The sequence shown here is derived from an EMBL/GenBank/DDBJ whole genome shotgun (WGS) entry which is preliminary data.</text>
</comment>
<evidence type="ECO:0000313" key="3">
    <source>
        <dbReference type="EMBL" id="PLW75810.1"/>
    </source>
</evidence>
<feature type="transmembrane region" description="Helical" evidence="1">
    <location>
        <begin position="87"/>
        <end position="109"/>
    </location>
</feature>
<keyword evidence="1" id="KW-1133">Transmembrane helix</keyword>
<dbReference type="Pfam" id="PF01757">
    <property type="entry name" value="Acyl_transf_3"/>
    <property type="match status" value="1"/>
</dbReference>
<keyword evidence="3" id="KW-0808">Transferase</keyword>
<feature type="transmembrane region" description="Helical" evidence="1">
    <location>
        <begin position="167"/>
        <end position="183"/>
    </location>
</feature>
<feature type="transmembrane region" description="Helical" evidence="1">
    <location>
        <begin position="203"/>
        <end position="222"/>
    </location>
</feature>
<reference evidence="3 4" key="1">
    <citation type="submission" date="2018-01" db="EMBL/GenBank/DDBJ databases">
        <title>The draft genome sequence of Cohaesibacter sp. H1304.</title>
        <authorList>
            <person name="Wang N.-N."/>
            <person name="Du Z.-J."/>
        </authorList>
    </citation>
    <scope>NUCLEOTIDE SEQUENCE [LARGE SCALE GENOMIC DNA]</scope>
    <source>
        <strain evidence="3 4">H1304</strain>
    </source>
</reference>
<dbReference type="GO" id="GO:0000271">
    <property type="term" value="P:polysaccharide biosynthetic process"/>
    <property type="evidence" value="ECO:0007669"/>
    <property type="project" value="TreeGrafter"/>
</dbReference>
<evidence type="ECO:0000259" key="2">
    <source>
        <dbReference type="Pfam" id="PF01757"/>
    </source>
</evidence>
<evidence type="ECO:0000256" key="1">
    <source>
        <dbReference type="SAM" id="Phobius"/>
    </source>
</evidence>
<feature type="domain" description="Acyltransferase 3" evidence="2">
    <location>
        <begin position="15"/>
        <end position="340"/>
    </location>
</feature>
<keyword evidence="3" id="KW-0012">Acyltransferase</keyword>
<dbReference type="GO" id="GO:0016747">
    <property type="term" value="F:acyltransferase activity, transferring groups other than amino-acyl groups"/>
    <property type="evidence" value="ECO:0007669"/>
    <property type="project" value="InterPro"/>
</dbReference>
<sequence>MSVKSRPNFLMFATWRLLAALLVMLYHFCQYGPPAYAKFAVDLELLTPLLDMFFMVSGFLISVHYADRMKSIADYKIFLIRRLARLYPLHILTLSFFCMVWLAVSAGVVSSRMTETYSLVELINELLLINAWGVSDVLTFNFVSWSLSAEWFCYLLFPAILFVWRKWGVFALIALLVIYTQIMDVLSDAGVTPFSTWMHANTWGAYRVFADFLIGAIVADLASRRLLKIRSHALAWGVFAAAVGYMLTNPSWEYGPILAISFAIYIAAQVEFNAPSTSPFYKPFMPFAAASFGIYLWHPVLASIVIGVAWNRILKPMEIGSFYMAIIAAMILTVLVAVLSARFFEAPVRKTILSFVEKREIKKKKRKAAPVPAE</sequence>
<keyword evidence="4" id="KW-1185">Reference proteome</keyword>
<name>A0A2N5XMZ1_9HYPH</name>